<dbReference type="Gene3D" id="3.40.50.11550">
    <property type="match status" value="2"/>
</dbReference>
<dbReference type="KEGG" id="rpon:G3256_02115"/>
<accession>A0A858SMY9</accession>
<evidence type="ECO:0000259" key="3">
    <source>
        <dbReference type="Pfam" id="PF04187"/>
    </source>
</evidence>
<evidence type="ECO:0000256" key="2">
    <source>
        <dbReference type="SAM" id="SignalP"/>
    </source>
</evidence>
<keyword evidence="5" id="KW-1185">Reference proteome</keyword>
<name>A0A858SMY9_9RHOB</name>
<dbReference type="AlphaFoldDB" id="A0A858SMY9"/>
<organism evidence="4 5">
    <name type="scientific">Roseobacter ponti</name>
    <dbReference type="NCBI Taxonomy" id="1891787"/>
    <lineage>
        <taxon>Bacteria</taxon>
        <taxon>Pseudomonadati</taxon>
        <taxon>Pseudomonadota</taxon>
        <taxon>Alphaproteobacteria</taxon>
        <taxon>Rhodobacterales</taxon>
        <taxon>Roseobacteraceae</taxon>
        <taxon>Roseobacter</taxon>
    </lineage>
</organism>
<reference evidence="4 5" key="1">
    <citation type="submission" date="2020-02" db="EMBL/GenBank/DDBJ databases">
        <title>Genome sequence of Roseobacter ponti.</title>
        <authorList>
            <person name="Hollensteiner J."/>
            <person name="Schneider D."/>
            <person name="Poehlein A."/>
            <person name="Daniel R."/>
        </authorList>
    </citation>
    <scope>NUCLEOTIDE SEQUENCE [LARGE SCALE GENOMIC DNA]</scope>
    <source>
        <strain evidence="4 5">DSM 106830</strain>
    </source>
</reference>
<feature type="compositionally biased region" description="Basic and acidic residues" evidence="1">
    <location>
        <begin position="258"/>
        <end position="269"/>
    </location>
</feature>
<gene>
    <name evidence="4" type="ORF">G3256_02115</name>
</gene>
<feature type="signal peptide" evidence="2">
    <location>
        <begin position="1"/>
        <end position="22"/>
    </location>
</feature>
<proteinExistence type="predicted"/>
<evidence type="ECO:0000313" key="5">
    <source>
        <dbReference type="Proteomes" id="UP000503308"/>
    </source>
</evidence>
<dbReference type="InterPro" id="IPR007314">
    <property type="entry name" value="Cofac_haem-bd_dom"/>
</dbReference>
<dbReference type="SUPFAM" id="SSF159501">
    <property type="entry name" value="EreA/ChaN-like"/>
    <property type="match status" value="1"/>
</dbReference>
<sequence length="269" mass="28533">MTHRFAGLIFTLSAAIPAALFAQHAPSPAPRSADIVFLGELHDNPEHHARQAGWVAQIAPETLVFEMLTAEQAARVTPENRSDPQALGETLGWEASGWPDFSMYYPIFEAAPEARIVGAAVPREALQAAVRQDPGTAGDPAISAAFGLHEPLSEAEQTAREALQASAHCDALPEDMLPGMVNVQRLRDATLAARALDAFRERGGPVVVITGNGHARTDWGAPALLRRAAPDLAVFALGQGENGDPPGGDFDQVADAEPVDRGDPCEAFR</sequence>
<feature type="chain" id="PRO_5033056384" evidence="2">
    <location>
        <begin position="23"/>
        <end position="269"/>
    </location>
</feature>
<feature type="domain" description="Haem-binding uptake Tiki superfamily ChaN" evidence="3">
    <location>
        <begin position="32"/>
        <end position="224"/>
    </location>
</feature>
<evidence type="ECO:0000313" key="4">
    <source>
        <dbReference type="EMBL" id="QJF50045.1"/>
    </source>
</evidence>
<evidence type="ECO:0000256" key="1">
    <source>
        <dbReference type="SAM" id="MobiDB-lite"/>
    </source>
</evidence>
<dbReference type="CDD" id="cd14727">
    <property type="entry name" value="ChanN-like"/>
    <property type="match status" value="1"/>
</dbReference>
<protein>
    <submittedName>
        <fullName evidence="4">ChaN family lipoprotein</fullName>
    </submittedName>
</protein>
<dbReference type="RefSeq" id="WP_169639270.1">
    <property type="nucleotide sequence ID" value="NZ_CP048788.1"/>
</dbReference>
<dbReference type="Pfam" id="PF04187">
    <property type="entry name" value="Cofac_haem_bdg"/>
    <property type="match status" value="1"/>
</dbReference>
<keyword evidence="2" id="KW-0732">Signal</keyword>
<dbReference type="Proteomes" id="UP000503308">
    <property type="component" value="Chromosome"/>
</dbReference>
<feature type="region of interest" description="Disordered" evidence="1">
    <location>
        <begin position="237"/>
        <end position="269"/>
    </location>
</feature>
<dbReference type="EMBL" id="CP048788">
    <property type="protein sequence ID" value="QJF50045.1"/>
    <property type="molecule type" value="Genomic_DNA"/>
</dbReference>
<keyword evidence="4" id="KW-0449">Lipoprotein</keyword>